<dbReference type="HOGENOM" id="CLU_007496_0_0_10"/>
<feature type="domain" description="Calcineurin-like phosphoesterase" evidence="3">
    <location>
        <begin position="64"/>
        <end position="244"/>
    </location>
</feature>
<protein>
    <submittedName>
        <fullName evidence="4">Metallophosphoesterase</fullName>
    </submittedName>
</protein>
<gene>
    <name evidence="4" type="ORF">Gilli_0733</name>
</gene>
<keyword evidence="1" id="KW-0732">Signal</keyword>
<keyword evidence="2" id="KW-0378">Hydrolase</keyword>
<dbReference type="Proteomes" id="UP000003844">
    <property type="component" value="Unassembled WGS sequence"/>
</dbReference>
<dbReference type="Pfam" id="PF00149">
    <property type="entry name" value="Metallophos"/>
    <property type="match status" value="1"/>
</dbReference>
<dbReference type="OrthoDB" id="333971at2"/>
<reference evidence="5" key="1">
    <citation type="journal article" date="2012" name="Stand. Genomic Sci.">
        <title>Genome sequence of the Antarctic rhodopsins-containing flavobacterium Gillisia limnaea type strain (R-8282(T)).</title>
        <authorList>
            <person name="Riedel T."/>
            <person name="Held B."/>
            <person name="Nolan M."/>
            <person name="Lucas S."/>
            <person name="Lapidus A."/>
            <person name="Tice H."/>
            <person name="Del Rio T.G."/>
            <person name="Cheng J.F."/>
            <person name="Han C."/>
            <person name="Tapia R."/>
            <person name="Goodwin L.A."/>
            <person name="Pitluck S."/>
            <person name="Liolios K."/>
            <person name="Mavromatis K."/>
            <person name="Pagani I."/>
            <person name="Ivanova N."/>
            <person name="Mikhailova N."/>
            <person name="Pati A."/>
            <person name="Chen A."/>
            <person name="Palaniappan K."/>
            <person name="Land M."/>
            <person name="Rohde M."/>
            <person name="Tindall B.J."/>
            <person name="Detter J.C."/>
            <person name="Goker M."/>
            <person name="Bristow J."/>
            <person name="Eisen J.A."/>
            <person name="Markowitz V."/>
            <person name="Hugenholtz P."/>
            <person name="Kyrpides N.C."/>
            <person name="Klenk H.P."/>
            <person name="Woyke T."/>
        </authorList>
    </citation>
    <scope>NUCLEOTIDE SEQUENCE [LARGE SCALE GENOMIC DNA]</scope>
    <source>
        <strain evidence="5">DSM 15749 / LMG 21470 / R-8282</strain>
    </source>
</reference>
<dbReference type="Gene3D" id="3.60.21.10">
    <property type="match status" value="1"/>
</dbReference>
<name>H2BSB4_GILLR</name>
<dbReference type="PANTHER" id="PTHR10161">
    <property type="entry name" value="TARTRATE-RESISTANT ACID PHOSPHATASE TYPE 5"/>
    <property type="match status" value="1"/>
</dbReference>
<accession>H2BSB4</accession>
<evidence type="ECO:0000313" key="5">
    <source>
        <dbReference type="Proteomes" id="UP000003844"/>
    </source>
</evidence>
<dbReference type="eggNOG" id="COG1409">
    <property type="taxonomic scope" value="Bacteria"/>
</dbReference>
<proteinExistence type="predicted"/>
<organism evidence="4 5">
    <name type="scientific">Gillisia limnaea (strain DSM 15749 / LMG 21470 / R-8282)</name>
    <dbReference type="NCBI Taxonomy" id="865937"/>
    <lineage>
        <taxon>Bacteria</taxon>
        <taxon>Pseudomonadati</taxon>
        <taxon>Bacteroidota</taxon>
        <taxon>Flavobacteriia</taxon>
        <taxon>Flavobacteriales</taxon>
        <taxon>Flavobacteriaceae</taxon>
        <taxon>Gillisia</taxon>
    </lineage>
</organism>
<dbReference type="PANTHER" id="PTHR10161:SF14">
    <property type="entry name" value="TARTRATE-RESISTANT ACID PHOSPHATASE TYPE 5"/>
    <property type="match status" value="1"/>
</dbReference>
<dbReference type="EMBL" id="JH594606">
    <property type="protein sequence ID" value="EHQ01437.1"/>
    <property type="molecule type" value="Genomic_DNA"/>
</dbReference>
<sequence>MRKYNIFLTIFAIIILAGCSTSQTLYRDGEPKKNFGYPKDKKIEKSFYLIGDGGYSLPGGTSEGLLALKDYMDSVQVKENYTIFLGDNIYPDGMPEKGTKDREDAEYRLDAQLDAIEKYDGNVIVIPGNHDWYNKGIPGLERQEDYLEEKLGDQLIWSPKTGCGLEIIEISEDIQLIVIDSQWYLTNWDNHPLVNKGCSEIKTREAMLLEVESELKKSQDKTIIIALHHPLYTNGVHGGQYNFNQHLYPSQKKIPVPILGSLVSLIRTSGGVSIQDAQNERYKSLVKRLETLGKDSDRLLFISGHEHALQYITNDNIKQIVSGSGSKATYVSLSDDGLFAHPGQGFAVYDVFKDGSSWVSFYGNESNRAKLLYQKEVHPTPEEFDVSNLPDSFSETITSSIYAEDETDKNEVFKTLWGERYRELYGTPVEFKVADLNTLYGGLEPMRMGGGHQTISLRVKDSLDREYNFRRIKKSALQYIQAVAFKDKAVEEQFENTIAEDFLKDLYTASHPYAFLAIPTLASAIDVYHTNPEVYYLPKQKGLGKYNVAHGGDVYMIEERPEENWKGNESFGKPNHDIVSTSGMFERLRRDEKYSLNEPAYVRARIFDMLIGDWDRHQDQWRWAEIEDEEGNRTFEPIPRDRDQVFSNYDGAFFGTLRALAGFSKQFGVYGEDIKDVKWFNIAAIGLDRELTQNVGKETWMEQATFIQKNITDEIIEEAFSKLPKETQGETTTSIIKNLKARRENLLDITKRYYDHMATLAIVTGTDKDDLIEIERLENGETRIVVSRIKDGEKADVVSDKTYKREETKEIWVYGLDDDDEFEITGNPSGELIFLRVIGGHNNDIFRVADNSGRKVKLYDHETRPNTVESKGNARLRFRDNYEQNTFDKDKKTFNSGSLTPGFGYNPDDGFKLGIQSSFITNGFKRNPFTSKHSFAAGYYFATQGFDLNYNGEFALILGNFNLAVGAHFTSPNFANNFFGFGNESQNFDDVLDFDYNRTRISKIGGEIGFVRKSPFGSYFGYMASFEAVEVDRTEDRFITEEFDPEDPDFFERKYFAGLEGTYRYESYDNNLNPSRGMKFEMILGGKMNAEETSRKYGYFKPYLEFYNALSQNRKLVLNSRVQAQLNAGDDYEFYQAAILGGNTGLRGYRLQRFSGKSAFAAGGDLRYSFDQFKTSFLPFQIGVFGGYDIGRVWAQGEDSSVWHDSYGGGIWVNSAEAITGKFSLFGSEEGLRFSFGFGFSF</sequence>
<dbReference type="STRING" id="865937.Gilli_0733"/>
<dbReference type="InterPro" id="IPR029052">
    <property type="entry name" value="Metallo-depent_PP-like"/>
</dbReference>
<dbReference type="RefSeq" id="WP_006987759.1">
    <property type="nucleotide sequence ID" value="NZ_JH594606.1"/>
</dbReference>
<dbReference type="GO" id="GO:0016787">
    <property type="term" value="F:hydrolase activity"/>
    <property type="evidence" value="ECO:0007669"/>
    <property type="project" value="UniProtKB-KW"/>
</dbReference>
<dbReference type="SUPFAM" id="SSF56300">
    <property type="entry name" value="Metallo-dependent phosphatases"/>
    <property type="match status" value="1"/>
</dbReference>
<dbReference type="eggNOG" id="COG4775">
    <property type="taxonomic scope" value="Bacteria"/>
</dbReference>
<evidence type="ECO:0000256" key="1">
    <source>
        <dbReference type="ARBA" id="ARBA00022729"/>
    </source>
</evidence>
<dbReference type="InterPro" id="IPR051558">
    <property type="entry name" value="Metallophosphoesterase_PAP"/>
</dbReference>
<keyword evidence="5" id="KW-1185">Reference proteome</keyword>
<evidence type="ECO:0000313" key="4">
    <source>
        <dbReference type="EMBL" id="EHQ01437.1"/>
    </source>
</evidence>
<evidence type="ECO:0000256" key="2">
    <source>
        <dbReference type="ARBA" id="ARBA00022801"/>
    </source>
</evidence>
<evidence type="ECO:0000259" key="3">
    <source>
        <dbReference type="Pfam" id="PF00149"/>
    </source>
</evidence>
<dbReference type="AlphaFoldDB" id="H2BSB4"/>
<dbReference type="InterPro" id="IPR004843">
    <property type="entry name" value="Calcineurin-like_PHP"/>
</dbReference>
<dbReference type="PROSITE" id="PS51257">
    <property type="entry name" value="PROKAR_LIPOPROTEIN"/>
    <property type="match status" value="1"/>
</dbReference>